<keyword evidence="4 6" id="KW-1133">Transmembrane helix</keyword>
<feature type="transmembrane region" description="Helical" evidence="6">
    <location>
        <begin position="43"/>
        <end position="69"/>
    </location>
</feature>
<dbReference type="OrthoDB" id="2131401at2759"/>
<reference evidence="7" key="1">
    <citation type="journal article" date="2020" name="Stud. Mycol.">
        <title>101 Dothideomycetes genomes: a test case for predicting lifestyles and emergence of pathogens.</title>
        <authorList>
            <person name="Haridas S."/>
            <person name="Albert R."/>
            <person name="Binder M."/>
            <person name="Bloem J."/>
            <person name="Labutti K."/>
            <person name="Salamov A."/>
            <person name="Andreopoulos B."/>
            <person name="Baker S."/>
            <person name="Barry K."/>
            <person name="Bills G."/>
            <person name="Bluhm B."/>
            <person name="Cannon C."/>
            <person name="Castanera R."/>
            <person name="Culley D."/>
            <person name="Daum C."/>
            <person name="Ezra D."/>
            <person name="Gonzalez J."/>
            <person name="Henrissat B."/>
            <person name="Kuo A."/>
            <person name="Liang C."/>
            <person name="Lipzen A."/>
            <person name="Lutzoni F."/>
            <person name="Magnuson J."/>
            <person name="Mondo S."/>
            <person name="Nolan M."/>
            <person name="Ohm R."/>
            <person name="Pangilinan J."/>
            <person name="Park H.-J."/>
            <person name="Ramirez L."/>
            <person name="Alfaro M."/>
            <person name="Sun H."/>
            <person name="Tritt A."/>
            <person name="Yoshinaga Y."/>
            <person name="Zwiers L.-H."/>
            <person name="Turgeon B."/>
            <person name="Goodwin S."/>
            <person name="Spatafora J."/>
            <person name="Crous P."/>
            <person name="Grigoriev I."/>
        </authorList>
    </citation>
    <scope>NUCLEOTIDE SEQUENCE</scope>
    <source>
        <strain evidence="7">CBS 627.86</strain>
    </source>
</reference>
<proteinExistence type="inferred from homology"/>
<dbReference type="PANTHER" id="PTHR22779">
    <property type="entry name" value="SD17342P"/>
    <property type="match status" value="1"/>
</dbReference>
<evidence type="ECO:0008006" key="9">
    <source>
        <dbReference type="Google" id="ProtNLM"/>
    </source>
</evidence>
<evidence type="ECO:0000256" key="4">
    <source>
        <dbReference type="ARBA" id="ARBA00022989"/>
    </source>
</evidence>
<organism evidence="7 8">
    <name type="scientific">Lophiotrema nucula</name>
    <dbReference type="NCBI Taxonomy" id="690887"/>
    <lineage>
        <taxon>Eukaryota</taxon>
        <taxon>Fungi</taxon>
        <taxon>Dikarya</taxon>
        <taxon>Ascomycota</taxon>
        <taxon>Pezizomycotina</taxon>
        <taxon>Dothideomycetes</taxon>
        <taxon>Pleosporomycetidae</taxon>
        <taxon>Pleosporales</taxon>
        <taxon>Lophiotremataceae</taxon>
        <taxon>Lophiotrema</taxon>
    </lineage>
</organism>
<evidence type="ECO:0000256" key="6">
    <source>
        <dbReference type="SAM" id="Phobius"/>
    </source>
</evidence>
<dbReference type="AlphaFoldDB" id="A0A6A5Z2I3"/>
<dbReference type="Pfam" id="PF10190">
    <property type="entry name" value="Tmemb_170"/>
    <property type="match status" value="1"/>
</dbReference>
<evidence type="ECO:0000256" key="1">
    <source>
        <dbReference type="ARBA" id="ARBA00004141"/>
    </source>
</evidence>
<accession>A0A6A5Z2I3</accession>
<dbReference type="Proteomes" id="UP000799770">
    <property type="component" value="Unassembled WGS sequence"/>
</dbReference>
<dbReference type="PANTHER" id="PTHR22779:SF6">
    <property type="entry name" value="SD17342P"/>
    <property type="match status" value="1"/>
</dbReference>
<comment type="subcellular location">
    <subcellularLocation>
        <location evidence="1">Membrane</location>
        <topology evidence="1">Multi-pass membrane protein</topology>
    </subcellularLocation>
</comment>
<dbReference type="GO" id="GO:0016020">
    <property type="term" value="C:membrane"/>
    <property type="evidence" value="ECO:0007669"/>
    <property type="project" value="UniProtKB-SubCell"/>
</dbReference>
<feature type="transmembrane region" description="Helical" evidence="6">
    <location>
        <begin position="76"/>
        <end position="104"/>
    </location>
</feature>
<sequence length="141" mass="15980">MSFIQRQGSATPLGYVTPDFPSLYWPLPISQSQPFYLYHPYDIWRFTLIWTLLFFGTLHMVVALWACIVQWRNWKLIWIVPIFYAAMAGIEAVIAGSIVGGLLGGVYQSGYFKMSTWIPFVWALANALVLILSSFAIHGGL</sequence>
<evidence type="ECO:0000256" key="3">
    <source>
        <dbReference type="ARBA" id="ARBA00022692"/>
    </source>
</evidence>
<comment type="similarity">
    <text evidence="2">Belongs to the TMEM170 family.</text>
</comment>
<feature type="transmembrane region" description="Helical" evidence="6">
    <location>
        <begin position="116"/>
        <end position="137"/>
    </location>
</feature>
<evidence type="ECO:0000256" key="2">
    <source>
        <dbReference type="ARBA" id="ARBA00006325"/>
    </source>
</evidence>
<dbReference type="EMBL" id="ML977330">
    <property type="protein sequence ID" value="KAF2112598.1"/>
    <property type="molecule type" value="Genomic_DNA"/>
</dbReference>
<name>A0A6A5Z2I3_9PLEO</name>
<protein>
    <recommendedName>
        <fullName evidence="9">Integral membrane protein</fullName>
    </recommendedName>
</protein>
<evidence type="ECO:0000313" key="7">
    <source>
        <dbReference type="EMBL" id="KAF2112598.1"/>
    </source>
</evidence>
<evidence type="ECO:0000256" key="5">
    <source>
        <dbReference type="ARBA" id="ARBA00023136"/>
    </source>
</evidence>
<dbReference type="InterPro" id="IPR019334">
    <property type="entry name" value="TMEM170A/B/YPR153W-like"/>
</dbReference>
<evidence type="ECO:0000313" key="8">
    <source>
        <dbReference type="Proteomes" id="UP000799770"/>
    </source>
</evidence>
<keyword evidence="5 6" id="KW-0472">Membrane</keyword>
<keyword evidence="3 6" id="KW-0812">Transmembrane</keyword>
<gene>
    <name evidence="7" type="ORF">BDV96DRAFT_579993</name>
</gene>
<keyword evidence="8" id="KW-1185">Reference proteome</keyword>